<dbReference type="GeneID" id="17308291"/>
<evidence type="ECO:0000313" key="4">
    <source>
        <dbReference type="EnsemblProtists" id="EKX51607"/>
    </source>
</evidence>
<accession>L1JT39</accession>
<dbReference type="RefSeq" id="XP_005838587.1">
    <property type="nucleotide sequence ID" value="XM_005838530.1"/>
</dbReference>
<evidence type="ECO:0000313" key="5">
    <source>
        <dbReference type="Proteomes" id="UP000011087"/>
    </source>
</evidence>
<reference evidence="3 5" key="1">
    <citation type="journal article" date="2012" name="Nature">
        <title>Algal genomes reveal evolutionary mosaicism and the fate of nucleomorphs.</title>
        <authorList>
            <consortium name="DOE Joint Genome Institute"/>
            <person name="Curtis B.A."/>
            <person name="Tanifuji G."/>
            <person name="Burki F."/>
            <person name="Gruber A."/>
            <person name="Irimia M."/>
            <person name="Maruyama S."/>
            <person name="Arias M.C."/>
            <person name="Ball S.G."/>
            <person name="Gile G.H."/>
            <person name="Hirakawa Y."/>
            <person name="Hopkins J.F."/>
            <person name="Kuo A."/>
            <person name="Rensing S.A."/>
            <person name="Schmutz J."/>
            <person name="Symeonidi A."/>
            <person name="Elias M."/>
            <person name="Eveleigh R.J."/>
            <person name="Herman E.K."/>
            <person name="Klute M.J."/>
            <person name="Nakayama T."/>
            <person name="Obornik M."/>
            <person name="Reyes-Prieto A."/>
            <person name="Armbrust E.V."/>
            <person name="Aves S.J."/>
            <person name="Beiko R.G."/>
            <person name="Coutinho P."/>
            <person name="Dacks J.B."/>
            <person name="Durnford D.G."/>
            <person name="Fast N.M."/>
            <person name="Green B.R."/>
            <person name="Grisdale C.J."/>
            <person name="Hempel F."/>
            <person name="Henrissat B."/>
            <person name="Hoppner M.P."/>
            <person name="Ishida K."/>
            <person name="Kim E."/>
            <person name="Koreny L."/>
            <person name="Kroth P.G."/>
            <person name="Liu Y."/>
            <person name="Malik S.B."/>
            <person name="Maier U.G."/>
            <person name="McRose D."/>
            <person name="Mock T."/>
            <person name="Neilson J.A."/>
            <person name="Onodera N.T."/>
            <person name="Poole A.M."/>
            <person name="Pritham E.J."/>
            <person name="Richards T.A."/>
            <person name="Rocap G."/>
            <person name="Roy S.W."/>
            <person name="Sarai C."/>
            <person name="Schaack S."/>
            <person name="Shirato S."/>
            <person name="Slamovits C.H."/>
            <person name="Spencer D.F."/>
            <person name="Suzuki S."/>
            <person name="Worden A.Z."/>
            <person name="Zauner S."/>
            <person name="Barry K."/>
            <person name="Bell C."/>
            <person name="Bharti A.K."/>
            <person name="Crow J.A."/>
            <person name="Grimwood J."/>
            <person name="Kramer R."/>
            <person name="Lindquist E."/>
            <person name="Lucas S."/>
            <person name="Salamov A."/>
            <person name="McFadden G.I."/>
            <person name="Lane C.E."/>
            <person name="Keeling P.J."/>
            <person name="Gray M.W."/>
            <person name="Grigoriev I.V."/>
            <person name="Archibald J.M."/>
        </authorList>
    </citation>
    <scope>NUCLEOTIDE SEQUENCE</scope>
    <source>
        <strain evidence="3 5">CCMP2712</strain>
    </source>
</reference>
<reference evidence="5" key="2">
    <citation type="submission" date="2012-11" db="EMBL/GenBank/DDBJ databases">
        <authorList>
            <person name="Kuo A."/>
            <person name="Curtis B.A."/>
            <person name="Tanifuji G."/>
            <person name="Burki F."/>
            <person name="Gruber A."/>
            <person name="Irimia M."/>
            <person name="Maruyama S."/>
            <person name="Arias M.C."/>
            <person name="Ball S.G."/>
            <person name="Gile G.H."/>
            <person name="Hirakawa Y."/>
            <person name="Hopkins J.F."/>
            <person name="Rensing S.A."/>
            <person name="Schmutz J."/>
            <person name="Symeonidi A."/>
            <person name="Elias M."/>
            <person name="Eveleigh R.J."/>
            <person name="Herman E.K."/>
            <person name="Klute M.J."/>
            <person name="Nakayama T."/>
            <person name="Obornik M."/>
            <person name="Reyes-Prieto A."/>
            <person name="Armbrust E.V."/>
            <person name="Aves S.J."/>
            <person name="Beiko R.G."/>
            <person name="Coutinho P."/>
            <person name="Dacks J.B."/>
            <person name="Durnford D.G."/>
            <person name="Fast N.M."/>
            <person name="Green B.R."/>
            <person name="Grisdale C."/>
            <person name="Hempe F."/>
            <person name="Henrissat B."/>
            <person name="Hoppner M.P."/>
            <person name="Ishida K.-I."/>
            <person name="Kim E."/>
            <person name="Koreny L."/>
            <person name="Kroth P.G."/>
            <person name="Liu Y."/>
            <person name="Malik S.-B."/>
            <person name="Maier U.G."/>
            <person name="McRose D."/>
            <person name="Mock T."/>
            <person name="Neilson J.A."/>
            <person name="Onodera N.T."/>
            <person name="Poole A.M."/>
            <person name="Pritham E.J."/>
            <person name="Richards T.A."/>
            <person name="Rocap G."/>
            <person name="Roy S.W."/>
            <person name="Sarai C."/>
            <person name="Schaack S."/>
            <person name="Shirato S."/>
            <person name="Slamovits C.H."/>
            <person name="Spencer D.F."/>
            <person name="Suzuki S."/>
            <person name="Worden A.Z."/>
            <person name="Zauner S."/>
            <person name="Barry K."/>
            <person name="Bell C."/>
            <person name="Bharti A.K."/>
            <person name="Crow J.A."/>
            <person name="Grimwood J."/>
            <person name="Kramer R."/>
            <person name="Lindquist E."/>
            <person name="Lucas S."/>
            <person name="Salamov A."/>
            <person name="McFadden G.I."/>
            <person name="Lane C.E."/>
            <person name="Keeling P.J."/>
            <person name="Gray M.W."/>
            <person name="Grigoriev I.V."/>
            <person name="Archibald J.M."/>
        </authorList>
    </citation>
    <scope>NUCLEOTIDE SEQUENCE</scope>
    <source>
        <strain evidence="5">CCMP2712</strain>
    </source>
</reference>
<proteinExistence type="predicted"/>
<gene>
    <name evidence="3" type="ORF">GUITHDRAFT_134503</name>
</gene>
<dbReference type="Proteomes" id="UP000011087">
    <property type="component" value="Unassembled WGS sequence"/>
</dbReference>
<dbReference type="KEGG" id="gtt:GUITHDRAFT_134503"/>
<feature type="chain" id="PRO_5008771745" description="F5/8 type C domain-containing protein" evidence="2">
    <location>
        <begin position="28"/>
        <end position="1097"/>
    </location>
</feature>
<dbReference type="EMBL" id="JH992975">
    <property type="protein sequence ID" value="EKX51607.1"/>
    <property type="molecule type" value="Genomic_DNA"/>
</dbReference>
<keyword evidence="5" id="KW-1185">Reference proteome</keyword>
<evidence type="ECO:0000256" key="2">
    <source>
        <dbReference type="SAM" id="SignalP"/>
    </source>
</evidence>
<dbReference type="PaxDb" id="55529-EKX51607"/>
<dbReference type="HOGENOM" id="CLU_283787_0_0_1"/>
<dbReference type="EnsemblProtists" id="EKX51607">
    <property type="protein sequence ID" value="EKX51607"/>
    <property type="gene ID" value="GUITHDRAFT_134503"/>
</dbReference>
<feature type="compositionally biased region" description="Basic and acidic residues" evidence="1">
    <location>
        <begin position="965"/>
        <end position="977"/>
    </location>
</feature>
<dbReference type="OrthoDB" id="6351878at2759"/>
<evidence type="ECO:0000313" key="3">
    <source>
        <dbReference type="EMBL" id="EKX51607.1"/>
    </source>
</evidence>
<keyword evidence="2" id="KW-0732">Signal</keyword>
<organism evidence="3">
    <name type="scientific">Guillardia theta (strain CCMP2712)</name>
    <name type="common">Cryptophyte</name>
    <dbReference type="NCBI Taxonomy" id="905079"/>
    <lineage>
        <taxon>Eukaryota</taxon>
        <taxon>Cryptophyceae</taxon>
        <taxon>Pyrenomonadales</taxon>
        <taxon>Geminigeraceae</taxon>
        <taxon>Guillardia</taxon>
    </lineage>
</organism>
<sequence>MQRVASHLLLLLLLLLLALPFITPAAASLTYRPTHSYHLRATAEQRCENGTLSPVHVCNYTAYPYVSGCLVEMIFGQYLPHDPLSCKIPTRGYTCVEFPEFNQTCLEKIKCGKYPNAPANSAPEVLKAEYADVVPITCNSGYERNDSKGFSAYATCLDSGFYSPHQPASFGCKPVSCGLYCRTCVTPPSSYLGAGWVTNDAFGPCCTQSVAKPDIYSKGIPDLLNKWLPALNVSLVVNGIDEMFFPSSLALKCFDGYQFVPGAGLLKPQCVPRDDCVFTRTSADDGTWNQQCEWFRGKFQSGATCRYAAKPPRLSFQSGYPFSCRPTDPFCEFGLSVNITIETEETINGTTIFYSFQGSPIVEPKGDAVSVANDVGNIYSDGDKITLSSTSSGCSIANRIETLTAVVVVPGKPNSPFLVSPSIRAMATDGALPSNMQTCPAPEAKAITDNVVKYCSTNPSLPSSSCPPQSWVPIPPLQHSQCTAFRYYALFPVAVGSISSTTYSLSEFAFYYRSTRLSVVSASKYGTYPASESSVYLSDGDLFSKLLQMDSCPVVFDFGYDVPVDSYQVGTANDCNGRDVVRWRLYGSRNRKDWLLIDDQSKSSVLLPVTRSSFSSPIPMSSLFFNLSTSSEFSVDFDIRGSTRVYDAVNIITITFSVVMAGSPASAPPLGTSIRFAGFPDSLTPPSNSFPVHSAPQCSAFSDSCAPSVFAGGRLTASSFSREVEVTVQSCVQQPNLTISFKLINSAPTFSGFNLQMIGFGSIQIKSLTKFVRVMTGEEQPAWVTANVTEANTIQASKNLISLQLQLNFPPMHGTRLLVRQLNGSMTKSTVSLPVTFVLENQKRVTATGTFDQFAGTLSTTFPADNVEMCYRDGSCSGAKTLRVEFSLINRASKQEALAPIVSASVCPFPSYVKDCSSSDFFSLPEFAASGTILSSSSACNVSMDVCGECGGDSTLCWGCDKVSEGERGPREERTGREAVGAGQEEVPNSGKVPDRCGVCGGQNACVGCDGVPFSGLLVDACGVCNGGNDIVANISISHGPWAESLTDADRLKLRTAISQAMKISPLSVDIISIKNFLGIASRRKHKGTACDIDKVR</sequence>
<feature type="region of interest" description="Disordered" evidence="1">
    <location>
        <begin position="965"/>
        <end position="990"/>
    </location>
</feature>
<evidence type="ECO:0000256" key="1">
    <source>
        <dbReference type="SAM" id="MobiDB-lite"/>
    </source>
</evidence>
<feature type="signal peptide" evidence="2">
    <location>
        <begin position="1"/>
        <end position="27"/>
    </location>
</feature>
<evidence type="ECO:0008006" key="6">
    <source>
        <dbReference type="Google" id="ProtNLM"/>
    </source>
</evidence>
<protein>
    <recommendedName>
        <fullName evidence="6">F5/8 type C domain-containing protein</fullName>
    </recommendedName>
</protein>
<name>L1JT39_GUITC</name>
<dbReference type="AlphaFoldDB" id="L1JT39"/>
<reference evidence="4" key="3">
    <citation type="submission" date="2016-03" db="UniProtKB">
        <authorList>
            <consortium name="EnsemblProtists"/>
        </authorList>
    </citation>
    <scope>IDENTIFICATION</scope>
</reference>